<protein>
    <submittedName>
        <fullName evidence="1">YaeQ family protein</fullName>
    </submittedName>
</protein>
<comment type="caution">
    <text evidence="1">The sequence shown here is derived from an EMBL/GenBank/DDBJ whole genome shotgun (WGS) entry which is preliminary data.</text>
</comment>
<name>A0ABT8G4W7_9MICO</name>
<accession>A0ABT8G4W7</accession>
<evidence type="ECO:0000313" key="1">
    <source>
        <dbReference type="EMBL" id="MDN4474102.1"/>
    </source>
</evidence>
<keyword evidence="2" id="KW-1185">Reference proteome</keyword>
<dbReference type="SUPFAM" id="SSF52980">
    <property type="entry name" value="Restriction endonuclease-like"/>
    <property type="match status" value="1"/>
</dbReference>
<dbReference type="EMBL" id="JAUHPV010000011">
    <property type="protein sequence ID" value="MDN4474102.1"/>
    <property type="molecule type" value="Genomic_DNA"/>
</dbReference>
<dbReference type="PANTHER" id="PTHR38784:SF1">
    <property type="entry name" value="SUCROSE PHOSPHORYLASE"/>
    <property type="match status" value="1"/>
</dbReference>
<sequence length="179" mass="19882">MAAGATVHTFEIELADVDRGVYESLSLRVARHPSETAPFMLTRVLAYCLEFEEGIDFGQGISGTEEPAVMVRDLTGRITVWIEIGAPEAERLHRGSRLADRTAVYTHRDPQKVLSGWEGKRIHQREQITLTSFDPGFIEAAAARLERRSALSVSVTEGHLYLEVDGVASECVLERRMLG</sequence>
<dbReference type="RefSeq" id="WP_301130229.1">
    <property type="nucleotide sequence ID" value="NZ_JAUHPV010000011.1"/>
</dbReference>
<gene>
    <name evidence="1" type="ORF">QQX04_13965</name>
</gene>
<evidence type="ECO:0000313" key="2">
    <source>
        <dbReference type="Proteomes" id="UP001172738"/>
    </source>
</evidence>
<reference evidence="1" key="1">
    <citation type="submission" date="2023-06" db="EMBL/GenBank/DDBJ databases">
        <title>SYSU T00b26.</title>
        <authorList>
            <person name="Gao L."/>
            <person name="Fang B.-Z."/>
            <person name="Li W.-J."/>
        </authorList>
    </citation>
    <scope>NUCLEOTIDE SEQUENCE</scope>
    <source>
        <strain evidence="1">SYSU T00b26</strain>
    </source>
</reference>
<dbReference type="Gene3D" id="3.10.640.10">
    <property type="entry name" value="Restriction endonuclease-like alpha-beta roll domain"/>
    <property type="match status" value="1"/>
</dbReference>
<dbReference type="Proteomes" id="UP001172738">
    <property type="component" value="Unassembled WGS sequence"/>
</dbReference>
<dbReference type="InterPro" id="IPR009822">
    <property type="entry name" value="YaeQ"/>
</dbReference>
<dbReference type="PANTHER" id="PTHR38784">
    <property type="entry name" value="SUCROSE PHOSPHORYLASE"/>
    <property type="match status" value="1"/>
</dbReference>
<dbReference type="SMART" id="SM01322">
    <property type="entry name" value="YaeQ"/>
    <property type="match status" value="1"/>
</dbReference>
<dbReference type="PIRSF" id="PIRSF011484">
    <property type="entry name" value="YaeQ"/>
    <property type="match status" value="1"/>
</dbReference>
<proteinExistence type="predicted"/>
<dbReference type="InterPro" id="IPR011335">
    <property type="entry name" value="Restrct_endonuc-II-like"/>
</dbReference>
<dbReference type="InterPro" id="IPR038590">
    <property type="entry name" value="YaeQ_sf"/>
</dbReference>
<dbReference type="Pfam" id="PF07152">
    <property type="entry name" value="YaeQ"/>
    <property type="match status" value="1"/>
</dbReference>
<organism evidence="1 2">
    <name type="scientific">Demequina zhanjiangensis</name>
    <dbReference type="NCBI Taxonomy" id="3051659"/>
    <lineage>
        <taxon>Bacteria</taxon>
        <taxon>Bacillati</taxon>
        <taxon>Actinomycetota</taxon>
        <taxon>Actinomycetes</taxon>
        <taxon>Micrococcales</taxon>
        <taxon>Demequinaceae</taxon>
        <taxon>Demequina</taxon>
    </lineage>
</organism>